<evidence type="ECO:0000256" key="7">
    <source>
        <dbReference type="ARBA" id="ARBA00022588"/>
    </source>
</evidence>
<evidence type="ECO:0000256" key="2">
    <source>
        <dbReference type="ARBA" id="ARBA00004173"/>
    </source>
</evidence>
<dbReference type="Proteomes" id="UP001107558">
    <property type="component" value="Chromosome 2"/>
</dbReference>
<dbReference type="InterPro" id="IPR029342">
    <property type="entry name" value="ECIST_C"/>
</dbReference>
<dbReference type="GO" id="GO:0007178">
    <property type="term" value="P:cell surface receptor protein serine/threonine kinase signaling pathway"/>
    <property type="evidence" value="ECO:0007669"/>
    <property type="project" value="TreeGrafter"/>
</dbReference>
<dbReference type="InterPro" id="IPR010418">
    <property type="entry name" value="ECSIT"/>
</dbReference>
<feature type="domain" description="ECSIT C-terminal" evidence="12">
    <location>
        <begin position="251"/>
        <end position="380"/>
    </location>
</feature>
<comment type="subcellular location">
    <subcellularLocation>
        <location evidence="3">Cytoplasm</location>
    </subcellularLocation>
    <subcellularLocation>
        <location evidence="2">Mitochondrion</location>
    </subcellularLocation>
    <subcellularLocation>
        <location evidence="1">Nucleus</location>
    </subcellularLocation>
</comment>
<keyword evidence="9" id="KW-0809">Transit peptide</keyword>
<evidence type="ECO:0000256" key="5">
    <source>
        <dbReference type="ARBA" id="ARBA00019998"/>
    </source>
</evidence>
<dbReference type="PANTHER" id="PTHR13113">
    <property type="entry name" value="ECSIT EVOLUTIONARILY CONSERVED SIGNALING INTERMEDIATE IN TOLL PATHWAYS"/>
    <property type="match status" value="1"/>
</dbReference>
<keyword evidence="11" id="KW-0539">Nucleus</keyword>
<organism evidence="13 14">
    <name type="scientific">Polypedilum vanderplanki</name>
    <name type="common">Sleeping chironomid midge</name>
    <dbReference type="NCBI Taxonomy" id="319348"/>
    <lineage>
        <taxon>Eukaryota</taxon>
        <taxon>Metazoa</taxon>
        <taxon>Ecdysozoa</taxon>
        <taxon>Arthropoda</taxon>
        <taxon>Hexapoda</taxon>
        <taxon>Insecta</taxon>
        <taxon>Pterygota</taxon>
        <taxon>Neoptera</taxon>
        <taxon>Endopterygota</taxon>
        <taxon>Diptera</taxon>
        <taxon>Nematocera</taxon>
        <taxon>Chironomoidea</taxon>
        <taxon>Chironomidae</taxon>
        <taxon>Chironominae</taxon>
        <taxon>Polypedilum</taxon>
        <taxon>Polypedilum</taxon>
    </lineage>
</organism>
<evidence type="ECO:0000313" key="13">
    <source>
        <dbReference type="EMBL" id="KAG5676583.1"/>
    </source>
</evidence>
<dbReference type="GO" id="GO:0045087">
    <property type="term" value="P:innate immune response"/>
    <property type="evidence" value="ECO:0007669"/>
    <property type="project" value="UniProtKB-KW"/>
</dbReference>
<evidence type="ECO:0000256" key="10">
    <source>
        <dbReference type="ARBA" id="ARBA00023128"/>
    </source>
</evidence>
<evidence type="ECO:0000256" key="9">
    <source>
        <dbReference type="ARBA" id="ARBA00022946"/>
    </source>
</evidence>
<dbReference type="EMBL" id="JADBJN010000002">
    <property type="protein sequence ID" value="KAG5676583.1"/>
    <property type="molecule type" value="Genomic_DNA"/>
</dbReference>
<evidence type="ECO:0000256" key="6">
    <source>
        <dbReference type="ARBA" id="ARBA00022490"/>
    </source>
</evidence>
<keyword evidence="14" id="KW-1185">Reference proteome</keyword>
<dbReference type="GO" id="GO:0005739">
    <property type="term" value="C:mitochondrion"/>
    <property type="evidence" value="ECO:0007669"/>
    <property type="project" value="UniProtKB-SubCell"/>
</dbReference>
<dbReference type="InterPro" id="IPR046448">
    <property type="entry name" value="ECSIT_N"/>
</dbReference>
<comment type="similarity">
    <text evidence="4">Belongs to the ECSIT family.</text>
</comment>
<name>A0A9J6C3J3_POLVA</name>
<dbReference type="PANTHER" id="PTHR13113:SF1">
    <property type="entry name" value="EVOLUTIONARILY CONSERVED SIGNALING INTERMEDIATE IN TOLL PATHWAY, MITOCHONDRIAL"/>
    <property type="match status" value="1"/>
</dbReference>
<evidence type="ECO:0000256" key="8">
    <source>
        <dbReference type="ARBA" id="ARBA00022859"/>
    </source>
</evidence>
<keyword evidence="7" id="KW-0399">Innate immunity</keyword>
<evidence type="ECO:0000259" key="12">
    <source>
        <dbReference type="SMART" id="SM01284"/>
    </source>
</evidence>
<evidence type="ECO:0000313" key="14">
    <source>
        <dbReference type="Proteomes" id="UP001107558"/>
    </source>
</evidence>
<keyword evidence="6" id="KW-0963">Cytoplasm</keyword>
<evidence type="ECO:0000256" key="11">
    <source>
        <dbReference type="ARBA" id="ARBA00023242"/>
    </source>
</evidence>
<gene>
    <name evidence="13" type="ORF">PVAND_006406</name>
</gene>
<keyword evidence="10" id="KW-0496">Mitochondrion</keyword>
<dbReference type="GO" id="GO:0005634">
    <property type="term" value="C:nucleus"/>
    <property type="evidence" value="ECO:0007669"/>
    <property type="project" value="UniProtKB-SubCell"/>
</dbReference>
<dbReference type="Pfam" id="PF06239">
    <property type="entry name" value="ECSIT_N"/>
    <property type="match status" value="1"/>
</dbReference>
<evidence type="ECO:0000256" key="3">
    <source>
        <dbReference type="ARBA" id="ARBA00004496"/>
    </source>
</evidence>
<reference evidence="13" key="1">
    <citation type="submission" date="2021-03" db="EMBL/GenBank/DDBJ databases">
        <title>Chromosome level genome of the anhydrobiotic midge Polypedilum vanderplanki.</title>
        <authorList>
            <person name="Yoshida Y."/>
            <person name="Kikawada T."/>
            <person name="Gusev O."/>
        </authorList>
    </citation>
    <scope>NUCLEOTIDE SEQUENCE</scope>
    <source>
        <strain evidence="13">NIAS01</strain>
        <tissue evidence="13">Whole body or cell culture</tissue>
    </source>
</reference>
<dbReference type="SMART" id="SM01284">
    <property type="entry name" value="ECSIT_Cterm"/>
    <property type="match status" value="1"/>
</dbReference>
<evidence type="ECO:0000256" key="4">
    <source>
        <dbReference type="ARBA" id="ARBA00007674"/>
    </source>
</evidence>
<evidence type="ECO:0000256" key="1">
    <source>
        <dbReference type="ARBA" id="ARBA00004123"/>
    </source>
</evidence>
<keyword evidence="8" id="KW-0391">Immunity</keyword>
<dbReference type="OrthoDB" id="10064298at2759"/>
<dbReference type="Pfam" id="PF14784">
    <property type="entry name" value="ECSIT_C"/>
    <property type="match status" value="1"/>
</dbReference>
<comment type="caution">
    <text evidence="13">The sequence shown here is derived from an EMBL/GenBank/DDBJ whole genome shotgun (WGS) entry which is preliminary data.</text>
</comment>
<proteinExistence type="inferred from homology"/>
<accession>A0A9J6C3J3</accession>
<dbReference type="AlphaFoldDB" id="A0A9J6C3J3"/>
<sequence length="398" mass="46748">MIRGRSCLVSLIKNRCKTQVFNHARVFCTKEEKKEETNFDEEKVKREKQHEFFTKRALILRGSFETIEDKNKGSYLEMIDIFINKDVHRRNHVEFIYAALKNMKDFGVIRDLEVYKKLIDVMPKGKFIPTNLFQVEFQHYPKQQQCIIDLLDQMEDNGVIPDYEMEDQLINIFGRRGHPVRKFWRMMYWMPKFKNLSPWIVPNPPPNDEYELAKLAVERMCSVDLQSKISTFYTSDVESSIDDTWIVSGQSPIQQELLAKHNREKGLYIQGPFKIWLRYKCINYYLLRSDSPENFVEFNDQIEIDDVSDIDVPIFSLGQVKPKSNKLAIMRSVHEQKDGTVYAICCIGQHTKDTLLSWLRLLEKNGNPCLENLIVLFKLATPDNTTEIVVQSKDPVKT</sequence>
<protein>
    <recommendedName>
        <fullName evidence="5">Evolutionarily conserved signaling intermediate in Toll pathway, mitochondrial</fullName>
    </recommendedName>
</protein>